<reference evidence="8" key="2">
    <citation type="journal article" date="2021" name="PeerJ">
        <title>Extensive microbial diversity within the chicken gut microbiome revealed by metagenomics and culture.</title>
        <authorList>
            <person name="Gilroy R."/>
            <person name="Ravi A."/>
            <person name="Getino M."/>
            <person name="Pursley I."/>
            <person name="Horton D.L."/>
            <person name="Alikhan N.F."/>
            <person name="Baker D."/>
            <person name="Gharbi K."/>
            <person name="Hall N."/>
            <person name="Watson M."/>
            <person name="Adriaenssens E.M."/>
            <person name="Foster-Nyarko E."/>
            <person name="Jarju S."/>
            <person name="Secka A."/>
            <person name="Antonio M."/>
            <person name="Oren A."/>
            <person name="Chaudhuri R.R."/>
            <person name="La Ragione R."/>
            <person name="Hildebrand F."/>
            <person name="Pallen M.J."/>
        </authorList>
    </citation>
    <scope>NUCLEOTIDE SEQUENCE</scope>
    <source>
        <strain evidence="8">ChiGjej1B1-24693</strain>
    </source>
</reference>
<evidence type="ECO:0000313" key="8">
    <source>
        <dbReference type="EMBL" id="HIT75792.1"/>
    </source>
</evidence>
<dbReference type="InterPro" id="IPR029066">
    <property type="entry name" value="PLP-binding_barrel"/>
</dbReference>
<dbReference type="GO" id="GO:0030632">
    <property type="term" value="P:D-alanine biosynthetic process"/>
    <property type="evidence" value="ECO:0007669"/>
    <property type="project" value="UniProtKB-UniRule"/>
</dbReference>
<comment type="function">
    <text evidence="4">Catalyzes the interconversion of L-alanine and D-alanine. May also act on other amino acids.</text>
</comment>
<dbReference type="InterPro" id="IPR011079">
    <property type="entry name" value="Ala_racemase_C"/>
</dbReference>
<dbReference type="PANTHER" id="PTHR30511">
    <property type="entry name" value="ALANINE RACEMASE"/>
    <property type="match status" value="1"/>
</dbReference>
<evidence type="ECO:0000256" key="5">
    <source>
        <dbReference type="PIRSR" id="PIRSR600821-50"/>
    </source>
</evidence>
<evidence type="ECO:0000256" key="6">
    <source>
        <dbReference type="PIRSR" id="PIRSR600821-52"/>
    </source>
</evidence>
<dbReference type="Proteomes" id="UP000886842">
    <property type="component" value="Unassembled WGS sequence"/>
</dbReference>
<accession>A0A9D1GYK9</accession>
<dbReference type="InterPro" id="IPR000821">
    <property type="entry name" value="Ala_racemase"/>
</dbReference>
<evidence type="ECO:0000256" key="1">
    <source>
        <dbReference type="ARBA" id="ARBA00001933"/>
    </source>
</evidence>
<dbReference type="GO" id="GO:0009252">
    <property type="term" value="P:peptidoglycan biosynthetic process"/>
    <property type="evidence" value="ECO:0007669"/>
    <property type="project" value="TreeGrafter"/>
</dbReference>
<evidence type="ECO:0000256" key="4">
    <source>
        <dbReference type="HAMAP-Rule" id="MF_01201"/>
    </source>
</evidence>
<keyword evidence="3 4" id="KW-0413">Isomerase</keyword>
<feature type="binding site" evidence="4 6">
    <location>
        <position position="314"/>
    </location>
    <ligand>
        <name>substrate</name>
    </ligand>
</feature>
<dbReference type="InterPro" id="IPR020622">
    <property type="entry name" value="Ala_racemase_pyridoxalP-BS"/>
</dbReference>
<dbReference type="AlphaFoldDB" id="A0A9D1GYK9"/>
<comment type="caution">
    <text evidence="8">The sequence shown here is derived from an EMBL/GenBank/DDBJ whole genome shotgun (WGS) entry which is preliminary data.</text>
</comment>
<dbReference type="HAMAP" id="MF_01201">
    <property type="entry name" value="Ala_racemase"/>
    <property type="match status" value="1"/>
</dbReference>
<dbReference type="Pfam" id="PF00842">
    <property type="entry name" value="Ala_racemase_C"/>
    <property type="match status" value="1"/>
</dbReference>
<feature type="domain" description="Alanine racemase C-terminal" evidence="7">
    <location>
        <begin position="245"/>
        <end position="370"/>
    </location>
</feature>
<feature type="active site" description="Proton acceptor; specific for D-alanine" evidence="4">
    <location>
        <position position="37"/>
    </location>
</feature>
<evidence type="ECO:0000259" key="7">
    <source>
        <dbReference type="SMART" id="SM01005"/>
    </source>
</evidence>
<dbReference type="NCBIfam" id="TIGR00492">
    <property type="entry name" value="alr"/>
    <property type="match status" value="1"/>
</dbReference>
<comment type="cofactor">
    <cofactor evidence="1 4 5">
        <name>pyridoxal 5'-phosphate</name>
        <dbReference type="ChEBI" id="CHEBI:597326"/>
    </cofactor>
</comment>
<keyword evidence="2 4" id="KW-0663">Pyridoxal phosphate</keyword>
<dbReference type="InterPro" id="IPR001608">
    <property type="entry name" value="Ala_racemase_N"/>
</dbReference>
<dbReference type="SUPFAM" id="SSF50621">
    <property type="entry name" value="Alanine racemase C-terminal domain-like"/>
    <property type="match status" value="1"/>
</dbReference>
<gene>
    <name evidence="8" type="primary">alr</name>
    <name evidence="8" type="ORF">IAA98_09420</name>
</gene>
<sequence length="381" mass="40081">MIDPATASAVIDWSAYRHNLTVLADHVAPATLMAVVKADGYGHGMVEAARQARAAGVTWLGVAVAGEALTLRAQGDRGRLMCWLYGPQEDFTGLVGAEVDLSVSSLAELDRIAAAARSLGRKARVHLKVDSGLSRNGCPVEQWPELCRAAAARTGEVEVVAVWTHLAAAEEPDHPSVPAQLTTFDQAFALAREHGLSPIRHVANSAAAMILPQARYELVRVGIAGYGIDPGVGVADRAGIALAPVMTLRAALVNVKRIPAGAGVSYGHTWIAPRDTVVGLVPLGYADGIVRAAGNRASVVVNDREVPLVGRVCMDQCVVDLGPDSRDRVGDPVVMFGQQGRAVNDFAADCDTIGYEIVTRIGSRVPRVAQVAGSVEVSRDE</sequence>
<comment type="pathway">
    <text evidence="4">Amino-acid biosynthesis; D-alanine biosynthesis; D-alanine from L-alanine: step 1/1.</text>
</comment>
<dbReference type="Pfam" id="PF01168">
    <property type="entry name" value="Ala_racemase_N"/>
    <property type="match status" value="1"/>
</dbReference>
<dbReference type="EC" id="5.1.1.1" evidence="4"/>
<dbReference type="InterPro" id="IPR009006">
    <property type="entry name" value="Ala_racemase/Decarboxylase_C"/>
</dbReference>
<dbReference type="PROSITE" id="PS00395">
    <property type="entry name" value="ALANINE_RACEMASE"/>
    <property type="match status" value="1"/>
</dbReference>
<feature type="modified residue" description="N6-(pyridoxal phosphate)lysine" evidence="4 5">
    <location>
        <position position="37"/>
    </location>
</feature>
<dbReference type="PANTHER" id="PTHR30511:SF0">
    <property type="entry name" value="ALANINE RACEMASE, CATABOLIC-RELATED"/>
    <property type="match status" value="1"/>
</dbReference>
<dbReference type="CDD" id="cd00430">
    <property type="entry name" value="PLPDE_III_AR"/>
    <property type="match status" value="1"/>
</dbReference>
<evidence type="ECO:0000313" key="9">
    <source>
        <dbReference type="Proteomes" id="UP000886842"/>
    </source>
</evidence>
<comment type="catalytic activity">
    <reaction evidence="4">
        <text>L-alanine = D-alanine</text>
        <dbReference type="Rhea" id="RHEA:20249"/>
        <dbReference type="ChEBI" id="CHEBI:57416"/>
        <dbReference type="ChEBI" id="CHEBI:57972"/>
        <dbReference type="EC" id="5.1.1.1"/>
    </reaction>
</comment>
<dbReference type="GO" id="GO:0030170">
    <property type="term" value="F:pyridoxal phosphate binding"/>
    <property type="evidence" value="ECO:0007669"/>
    <property type="project" value="UniProtKB-UniRule"/>
</dbReference>
<dbReference type="Gene3D" id="2.40.37.10">
    <property type="entry name" value="Lyase, Ornithine Decarboxylase, Chain A, domain 1"/>
    <property type="match status" value="1"/>
</dbReference>
<feature type="binding site" evidence="4 6">
    <location>
        <position position="135"/>
    </location>
    <ligand>
        <name>substrate</name>
    </ligand>
</feature>
<dbReference type="GO" id="GO:0005829">
    <property type="term" value="C:cytosol"/>
    <property type="evidence" value="ECO:0007669"/>
    <property type="project" value="TreeGrafter"/>
</dbReference>
<dbReference type="EMBL" id="DVLP01000281">
    <property type="protein sequence ID" value="HIT75792.1"/>
    <property type="molecule type" value="Genomic_DNA"/>
</dbReference>
<dbReference type="SMART" id="SM01005">
    <property type="entry name" value="Ala_racemase_C"/>
    <property type="match status" value="1"/>
</dbReference>
<feature type="active site" description="Proton acceptor; specific for L-alanine" evidence="4">
    <location>
        <position position="266"/>
    </location>
</feature>
<dbReference type="FunFam" id="3.20.20.10:FF:000002">
    <property type="entry name" value="Alanine racemase"/>
    <property type="match status" value="1"/>
</dbReference>
<name>A0A9D1GYK9_9ACTN</name>
<comment type="similarity">
    <text evidence="4">Belongs to the alanine racemase family.</text>
</comment>
<dbReference type="Gene3D" id="3.20.20.10">
    <property type="entry name" value="Alanine racemase"/>
    <property type="match status" value="1"/>
</dbReference>
<proteinExistence type="inferred from homology"/>
<dbReference type="SUPFAM" id="SSF51419">
    <property type="entry name" value="PLP-binding barrel"/>
    <property type="match status" value="1"/>
</dbReference>
<evidence type="ECO:0000256" key="2">
    <source>
        <dbReference type="ARBA" id="ARBA00022898"/>
    </source>
</evidence>
<dbReference type="PRINTS" id="PR00992">
    <property type="entry name" value="ALARACEMASE"/>
</dbReference>
<organism evidence="8 9">
    <name type="scientific">Candidatus Avipropionibacterium avicola</name>
    <dbReference type="NCBI Taxonomy" id="2840701"/>
    <lineage>
        <taxon>Bacteria</taxon>
        <taxon>Bacillati</taxon>
        <taxon>Actinomycetota</taxon>
        <taxon>Actinomycetes</taxon>
        <taxon>Propionibacteriales</taxon>
        <taxon>Propionibacteriaceae</taxon>
        <taxon>Propionibacteriaceae incertae sedis</taxon>
        <taxon>Candidatus Avipropionibacterium</taxon>
    </lineage>
</organism>
<evidence type="ECO:0000256" key="3">
    <source>
        <dbReference type="ARBA" id="ARBA00023235"/>
    </source>
</evidence>
<protein>
    <recommendedName>
        <fullName evidence="4">Alanine racemase</fullName>
        <ecNumber evidence="4">5.1.1.1</ecNumber>
    </recommendedName>
</protein>
<reference evidence="8" key="1">
    <citation type="submission" date="2020-10" db="EMBL/GenBank/DDBJ databases">
        <authorList>
            <person name="Gilroy R."/>
        </authorList>
    </citation>
    <scope>NUCLEOTIDE SEQUENCE</scope>
    <source>
        <strain evidence="8">ChiGjej1B1-24693</strain>
    </source>
</reference>
<dbReference type="GO" id="GO:0008784">
    <property type="term" value="F:alanine racemase activity"/>
    <property type="evidence" value="ECO:0007669"/>
    <property type="project" value="UniProtKB-UniRule"/>
</dbReference>